<protein>
    <submittedName>
        <fullName evidence="1">Uncharacterized protein</fullName>
    </submittedName>
</protein>
<evidence type="ECO:0000313" key="1">
    <source>
        <dbReference type="EMBL" id="BDI30810.1"/>
    </source>
</evidence>
<dbReference type="OrthoDB" id="2220876at2"/>
<dbReference type="AlphaFoldDB" id="A0A402CT91"/>
<accession>A0A402CT91</accession>
<proteinExistence type="predicted"/>
<name>A0A402CT91_9BACT</name>
<organism evidence="1 2">
    <name type="scientific">Capsulimonas corticalis</name>
    <dbReference type="NCBI Taxonomy" id="2219043"/>
    <lineage>
        <taxon>Bacteria</taxon>
        <taxon>Bacillati</taxon>
        <taxon>Armatimonadota</taxon>
        <taxon>Armatimonadia</taxon>
        <taxon>Capsulimonadales</taxon>
        <taxon>Capsulimonadaceae</taxon>
        <taxon>Capsulimonas</taxon>
    </lineage>
</organism>
<evidence type="ECO:0000313" key="2">
    <source>
        <dbReference type="Proteomes" id="UP000287394"/>
    </source>
</evidence>
<reference evidence="1 2" key="1">
    <citation type="journal article" date="2019" name="Int. J. Syst. Evol. Microbiol.">
        <title>Capsulimonas corticalis gen. nov., sp. nov., an aerobic capsulated bacterium, of a novel bacterial order, Capsulimonadales ord. nov., of the class Armatimonadia of the phylum Armatimonadetes.</title>
        <authorList>
            <person name="Li J."/>
            <person name="Kudo C."/>
            <person name="Tonouchi A."/>
        </authorList>
    </citation>
    <scope>NUCLEOTIDE SEQUENCE [LARGE SCALE GENOMIC DNA]</scope>
    <source>
        <strain evidence="1 2">AX-7</strain>
    </source>
</reference>
<keyword evidence="2" id="KW-1185">Reference proteome</keyword>
<sequence length="145" mass="16368">MKTDQAVEDLRSRLETAGDAAAIWSTFKEFARSPLEDIPRNDQGAPETENWIWEGGKHDADDLQFWHFCRQIGSFEFPFPDGQMREIHGTVQFAATEGLPPLYGDAESHEFASLDDFLEAIEAKEEFRIAISYPIADISVTLSTL</sequence>
<dbReference type="EMBL" id="AP025739">
    <property type="protein sequence ID" value="BDI30810.1"/>
    <property type="molecule type" value="Genomic_DNA"/>
</dbReference>
<dbReference type="Proteomes" id="UP000287394">
    <property type="component" value="Chromosome"/>
</dbReference>
<dbReference type="RefSeq" id="WP_119320598.1">
    <property type="nucleotide sequence ID" value="NZ_AP025739.1"/>
</dbReference>
<dbReference type="KEGG" id="ccot:CCAX7_28610"/>
<gene>
    <name evidence="1" type="ORF">CCAX7_28610</name>
</gene>